<dbReference type="Gene3D" id="3.40.50.300">
    <property type="entry name" value="P-loop containing nucleotide triphosphate hydrolases"/>
    <property type="match status" value="1"/>
</dbReference>
<sequence>MKFLEKLLGGKQKKEQEAFADTIHEYDANLLSAVSPDYISEAQNYVQLGSNFTRTLLCMDFNVMLSQENIQEWSELSDNISFSYHFEKASSGEVRGDMAKAIKQNRLKQIDTKLDDASKIEAQKQSEDAAQVIRELASGSEVMFHMNILVQVNAPSLKELDRLTQKIRSILGSTATAYLPNERALDAFHSFLPLGENKVRELTSRLANSEAVSFFFPFHENEMFQETGMYFGLNKKTKNVVLVDQEQLLNKHKFYIGVSGVGKSTALFADLMKEYMMGTRIQVNDPKGEFGSVFKTLGGEWIKFTAQGEGSILNPFDLPKHSYGDIINQEDDANLGYEQPERSGFNPIYDKIPQILVMFKLMYPDLDSTQSNILSGLIQQLYAEKGIDENTRFNSLKAENFPTFTDFDNLLNRYKEDFPNEYEYLIKFHKTIDVYINGIFKGVFNGITNVNVNSPLVAYDSLAFQNNEEVQRILYYNIMSYITYQAINGDKSPMRVVFDETHVIADPKIPIAMQQLYFMMKVLRSFNVGVSCATQSIKDFFSAKDDKRNYGEAVVNQAVQRMYLPMMEVEVAFLEKELSHRFSVKEKGILTVREGDKSSQAGKGILFIGSKKIYTQVKLTAMEEALWFDKKSLDQIVV</sequence>
<dbReference type="Gene3D" id="6.10.140.2170">
    <property type="match status" value="1"/>
</dbReference>
<dbReference type="PANTHER" id="PTHR30121">
    <property type="entry name" value="UNCHARACTERIZED PROTEIN YJGR-RELATED"/>
    <property type="match status" value="1"/>
</dbReference>
<proteinExistence type="predicted"/>
<evidence type="ECO:0000313" key="2">
    <source>
        <dbReference type="Proteomes" id="UP000679498"/>
    </source>
</evidence>
<dbReference type="Proteomes" id="UP000679498">
    <property type="component" value="Plasmid p4"/>
</dbReference>
<reference evidence="1 2" key="1">
    <citation type="submission" date="2021-05" db="EMBL/GenBank/DDBJ databases">
        <title>Biocontrol using Exiguobacterium acetylicum SI17 against litchi downy blight caused by Peronophythora litchii.</title>
        <authorList>
            <person name="Zheng L."/>
        </authorList>
    </citation>
    <scope>NUCLEOTIDE SEQUENCE [LARGE SCALE GENOMIC DNA]</scope>
    <source>
        <strain evidence="1 2">SI17</strain>
        <plasmid evidence="1 2">p4</plasmid>
    </source>
</reference>
<keyword evidence="1" id="KW-0614">Plasmid</keyword>
<organism evidence="1 2">
    <name type="scientific">Exiguobacterium acetylicum</name>
    <name type="common">Brevibacterium acetylicum</name>
    <dbReference type="NCBI Taxonomy" id="41170"/>
    <lineage>
        <taxon>Bacteria</taxon>
        <taxon>Bacillati</taxon>
        <taxon>Bacillota</taxon>
        <taxon>Bacilli</taxon>
        <taxon>Bacillales</taxon>
        <taxon>Bacillales Family XII. Incertae Sedis</taxon>
        <taxon>Exiguobacterium</taxon>
    </lineage>
</organism>
<gene>
    <name evidence="1" type="ORF">KKI46_17485</name>
</gene>
<name>A0ABX8GFF3_EXIAC</name>
<dbReference type="EMBL" id="CP075901">
    <property type="protein sequence ID" value="QWB31953.1"/>
    <property type="molecule type" value="Genomic_DNA"/>
</dbReference>
<keyword evidence="2" id="KW-1185">Reference proteome</keyword>
<protein>
    <submittedName>
        <fullName evidence="1">TrsE</fullName>
    </submittedName>
</protein>
<dbReference type="PANTHER" id="PTHR30121:SF6">
    <property type="entry name" value="SLR6007 PROTEIN"/>
    <property type="match status" value="1"/>
</dbReference>
<geneLocation type="plasmid" evidence="1 2">
    <name>p4</name>
</geneLocation>
<dbReference type="RefSeq" id="WP_214814098.1">
    <property type="nucleotide sequence ID" value="NZ_CP075901.1"/>
</dbReference>
<evidence type="ECO:0000313" key="1">
    <source>
        <dbReference type="EMBL" id="QWB31953.1"/>
    </source>
</evidence>
<dbReference type="GeneID" id="88813499"/>
<dbReference type="SUPFAM" id="SSF52540">
    <property type="entry name" value="P-loop containing nucleoside triphosphate hydrolases"/>
    <property type="match status" value="1"/>
</dbReference>
<accession>A0ABX8GFF3</accession>
<dbReference type="InterPro" id="IPR027417">
    <property type="entry name" value="P-loop_NTPase"/>
</dbReference>
<dbReference type="Gene3D" id="1.10.8.730">
    <property type="match status" value="1"/>
</dbReference>
<dbReference type="InterPro" id="IPR051162">
    <property type="entry name" value="T4SS_component"/>
</dbReference>